<dbReference type="SMART" id="SM00028">
    <property type="entry name" value="TPR"/>
    <property type="match status" value="4"/>
</dbReference>
<name>A0A9N8ZVW4_9GLOM</name>
<dbReference type="GO" id="GO:0044732">
    <property type="term" value="C:mitotic spindle pole body"/>
    <property type="evidence" value="ECO:0007669"/>
    <property type="project" value="TreeGrafter"/>
</dbReference>
<dbReference type="Pfam" id="PF03568">
    <property type="entry name" value="Separin_C"/>
    <property type="match status" value="1"/>
</dbReference>
<dbReference type="PANTHER" id="PTHR12792">
    <property type="entry name" value="EXTRA SPINDLE POLES 1-RELATED"/>
    <property type="match status" value="1"/>
</dbReference>
<dbReference type="SUPFAM" id="SSF48452">
    <property type="entry name" value="TPR-like"/>
    <property type="match status" value="1"/>
</dbReference>
<keyword evidence="4" id="KW-0159">Chromosome partition</keyword>
<sequence>MKANTLPTILNRLSDWKTCNDTVTGRIKDLLPNNSCTTRIPRPTRVRYAQKIVNQSLSTLSKVYKEQIDNHNNGIDCEVIKTRVKCLVEVTLYCIQVLEGEAKTSCKPLDIEKAYSNIIVKMVDFKRHQEAIPQLLHLRTRLLALKKNGENAKLQEKLLEFRRLLQQEIKQDSEALDLCEACWYPSEIGTNNMEVVKLILACHINCLRCLTEYENGLGITYLTRIPQLRKNIIDWCKSIDASVARRQSDAILRVLTVACNSLKTSPGDNSEIILHLRSFSLQIFVTTERFTLPSLLDLTLKSVIQFEKTCKCGKYQKSQQFDMSSTCTDENIDLPYSFRKDVNVMYRKLLSFHDEIACLIKPHLNARTIESTYVEWRDHYAYIAQKANDYRKAIHIHTETLVSIPSTLIAQFSTLASSHSILSSSRNAPIIPKLIERFVKVTYLDCPEGDFTPIMKLLLSIAVDKKDVVALMEYAVRVIRIVGQSVGGICVRRMVESVLDIYEKADYPIRHARVLIEKAKLMRCSPLLEDRNNVIFTLNSATELLKAENLKNDVGLLHLRNHYLAMAYSWVAVTSQELGQPYADTFKLALALWKIILADVPPRGNEGTVSGKKLEEVRECLDDVEGCYKHLQMLADFLESVQQPVYLILTLKLLLRFNNGVRENVDESLSDSVCIFNQLGQTYLQLGYTGKAGLSWSQAKKIMESTYCQTDHRLLWMLGYCRYMSSIGHVEKSCNVFDEARQLAIARLESKNKTNMDKVAKRMKYEQLLLADAAWTRSCILMGHGLLNDAIIDGKKALRILSRLLSNIDRTGRIRCKDPVESNPFLVNSDFDGKNRVDKEKSVLTLAAQRWKLRVTKRLLECYDRLGQLFGLRGSIKEAEFFFNKGLQLAQSNNAHTVMSSFLLNIAELQYRKHCWKESNDLLNEVALMQRQTSILEREEVKINLCLGDLKYRLHDYDQALQSYNAAENILTNIMGEEYIMRIERVDLSDNVLQTPRAKQLLTIQPARTPVVKTSADSTVQFECFLLAYMKANLLRRAGLVMSKQGKIEDASKFLKNAFILNMSILEKAEHLLILGKIQIMRIVKILEQPFSTYQMLRDSVLCLPPIMNAGDAKLNRRGRRKANIIVTAETIQEIEQADEYLIEAYDLAFACGPTYLAQDASLAIAMLSIIKAYGNIINRTECNDITEMCAYHLEMTKGFAAKREMLAALNEKLYPEYLQDDTQWPGAISDATSVTRPQTIMMDESLLDDDTKSRRDYLTQLRSLYEKELTALPGEFSPAFVDILPSNWTVCSISIDTDANDMYLCRLRSQTNPFILRLPLRRVSSENGEDGGLSYEEVIAEFDDILARSAQTMGKICETKETKYQWWEDRKELDMRMRNLLENIENFWLSGFKGMLIADSCEDPEAVAQLKHRLETLMAKALEDILNKKGSHKGSTRLEILPDLCKVIGRLREESDTDIEDIIYFLLDSYQYNNIPIAYDEIDVDQLVVDIRDAIFDYNKSVSSTDPSSSKNDQHVILILDKNVQMLPWESLPCIRSQAVSRLPSLSFLRDRIVLMKHVNKRNAEGISTDYTVDRNKTYYVVNPSKDLSNTQNEFEDYLKSFPEWDGVIGRPPLEQECRNGLANYDLYIYFGHNSGEQYISSHRIRQLDRCAVSLLIGCSSGYLQPAGEFDPSGVALSYMMAGCPALVANLWDVTDKDIDRFSKALFREWGITHDNNERDNGSHISLVQAVSKARKDCLLEYLIGAAPVVYGIPCYLR</sequence>
<dbReference type="GO" id="GO:0004197">
    <property type="term" value="F:cysteine-type endopeptidase activity"/>
    <property type="evidence" value="ECO:0007669"/>
    <property type="project" value="InterPro"/>
</dbReference>
<evidence type="ECO:0000259" key="5">
    <source>
        <dbReference type="PROSITE" id="PS51700"/>
    </source>
</evidence>
<dbReference type="GO" id="GO:0005634">
    <property type="term" value="C:nucleus"/>
    <property type="evidence" value="ECO:0007669"/>
    <property type="project" value="InterPro"/>
</dbReference>
<dbReference type="OrthoDB" id="10255632at2759"/>
<accession>A0A9N8ZVW4</accession>
<evidence type="ECO:0000313" key="6">
    <source>
        <dbReference type="EMBL" id="CAG8508517.1"/>
    </source>
</evidence>
<dbReference type="Proteomes" id="UP000789739">
    <property type="component" value="Unassembled WGS sequence"/>
</dbReference>
<reference evidence="6" key="1">
    <citation type="submission" date="2021-06" db="EMBL/GenBank/DDBJ databases">
        <authorList>
            <person name="Kallberg Y."/>
            <person name="Tangrot J."/>
            <person name="Rosling A."/>
        </authorList>
    </citation>
    <scope>NUCLEOTIDE SEQUENCE</scope>
    <source>
        <strain evidence="6">BR232B</strain>
    </source>
</reference>
<evidence type="ECO:0000256" key="3">
    <source>
        <dbReference type="ARBA" id="ARBA00022801"/>
    </source>
</evidence>
<dbReference type="Gene3D" id="1.25.40.10">
    <property type="entry name" value="Tetratricopeptide repeat domain"/>
    <property type="match status" value="1"/>
</dbReference>
<protein>
    <recommendedName>
        <fullName evidence="2">separase</fullName>
        <ecNumber evidence="2">3.4.22.49</ecNumber>
    </recommendedName>
</protein>
<dbReference type="InterPro" id="IPR019734">
    <property type="entry name" value="TPR_rpt"/>
</dbReference>
<comment type="catalytic activity">
    <reaction evidence="1">
        <text>All bonds known to be hydrolyzed by this endopeptidase have arginine in P1 and an acidic residue in P4. P6 is often occupied by an acidic residue or by a hydroxy-amino-acid residue, the phosphorylation of which enhances cleavage.</text>
        <dbReference type="EC" id="3.4.22.49"/>
    </reaction>
</comment>
<evidence type="ECO:0000256" key="1">
    <source>
        <dbReference type="ARBA" id="ARBA00000451"/>
    </source>
</evidence>
<feature type="domain" description="Peptidase C50" evidence="5">
    <location>
        <begin position="1576"/>
        <end position="1671"/>
    </location>
</feature>
<dbReference type="InterPro" id="IPR011990">
    <property type="entry name" value="TPR-like_helical_dom_sf"/>
</dbReference>
<dbReference type="GO" id="GO:0006508">
    <property type="term" value="P:proteolysis"/>
    <property type="evidence" value="ECO:0007669"/>
    <property type="project" value="InterPro"/>
</dbReference>
<dbReference type="EMBL" id="CAJVPI010000253">
    <property type="protein sequence ID" value="CAG8508517.1"/>
    <property type="molecule type" value="Genomic_DNA"/>
</dbReference>
<evidence type="ECO:0000256" key="2">
    <source>
        <dbReference type="ARBA" id="ARBA00012489"/>
    </source>
</evidence>
<dbReference type="PROSITE" id="PS51700">
    <property type="entry name" value="SEPARIN"/>
    <property type="match status" value="1"/>
</dbReference>
<keyword evidence="3" id="KW-0378">Hydrolase</keyword>
<dbReference type="InterPro" id="IPR005314">
    <property type="entry name" value="Peptidase_C50"/>
</dbReference>
<dbReference type="GO" id="GO:0051307">
    <property type="term" value="P:meiotic chromosome separation"/>
    <property type="evidence" value="ECO:0007669"/>
    <property type="project" value="TreeGrafter"/>
</dbReference>
<evidence type="ECO:0000256" key="4">
    <source>
        <dbReference type="ARBA" id="ARBA00022829"/>
    </source>
</evidence>
<dbReference type="EC" id="3.4.22.49" evidence="2"/>
<proteinExistence type="predicted"/>
<evidence type="ECO:0000313" key="7">
    <source>
        <dbReference type="Proteomes" id="UP000789739"/>
    </source>
</evidence>
<keyword evidence="7" id="KW-1185">Reference proteome</keyword>
<dbReference type="InterPro" id="IPR030397">
    <property type="entry name" value="SEPARIN_core_dom"/>
</dbReference>
<dbReference type="GO" id="GO:0072686">
    <property type="term" value="C:mitotic spindle"/>
    <property type="evidence" value="ECO:0007669"/>
    <property type="project" value="TreeGrafter"/>
</dbReference>
<dbReference type="PANTHER" id="PTHR12792:SF0">
    <property type="entry name" value="SEPARIN"/>
    <property type="match status" value="1"/>
</dbReference>
<organism evidence="6 7">
    <name type="scientific">Paraglomus brasilianum</name>
    <dbReference type="NCBI Taxonomy" id="144538"/>
    <lineage>
        <taxon>Eukaryota</taxon>
        <taxon>Fungi</taxon>
        <taxon>Fungi incertae sedis</taxon>
        <taxon>Mucoromycota</taxon>
        <taxon>Glomeromycotina</taxon>
        <taxon>Glomeromycetes</taxon>
        <taxon>Paraglomerales</taxon>
        <taxon>Paraglomeraceae</taxon>
        <taxon>Paraglomus</taxon>
    </lineage>
</organism>
<gene>
    <name evidence="6" type="ORF">PBRASI_LOCUS2986</name>
</gene>
<dbReference type="GO" id="GO:0005737">
    <property type="term" value="C:cytoplasm"/>
    <property type="evidence" value="ECO:0007669"/>
    <property type="project" value="TreeGrafter"/>
</dbReference>
<comment type="caution">
    <text evidence="6">The sequence shown here is derived from an EMBL/GenBank/DDBJ whole genome shotgun (WGS) entry which is preliminary data.</text>
</comment>